<protein>
    <submittedName>
        <fullName evidence="2">Uncharacterized protein</fullName>
    </submittedName>
</protein>
<accession>A0A3B1AGY5</accession>
<sequence length="142" mass="16457">MFDHITQSSNSVYARAIPPSQEGLLRAEQPQHVTQKEKSDTKQEQIERIQERRFEARREEQRQVASYRANSETASYSTKHSTSQASQLADKLLEAVRQSRQEQAKVEQHKSTREANNRQSQLDRTYQAANPVQQSHFVDEMA</sequence>
<proteinExistence type="predicted"/>
<name>A0A3B1AGY5_9ZZZZ</name>
<gene>
    <name evidence="2" type="ORF">MNBD_GAMMA21-395</name>
</gene>
<feature type="region of interest" description="Disordered" evidence="1">
    <location>
        <begin position="1"/>
        <end position="142"/>
    </location>
</feature>
<dbReference type="EMBL" id="UOFR01000063">
    <property type="protein sequence ID" value="VAW98727.1"/>
    <property type="molecule type" value="Genomic_DNA"/>
</dbReference>
<feature type="compositionally biased region" description="Polar residues" evidence="1">
    <location>
        <begin position="68"/>
        <end position="87"/>
    </location>
</feature>
<feature type="compositionally biased region" description="Basic and acidic residues" evidence="1">
    <location>
        <begin position="91"/>
        <end position="116"/>
    </location>
</feature>
<organism evidence="2">
    <name type="scientific">hydrothermal vent metagenome</name>
    <dbReference type="NCBI Taxonomy" id="652676"/>
    <lineage>
        <taxon>unclassified sequences</taxon>
        <taxon>metagenomes</taxon>
        <taxon>ecological metagenomes</taxon>
    </lineage>
</organism>
<evidence type="ECO:0000313" key="2">
    <source>
        <dbReference type="EMBL" id="VAW98727.1"/>
    </source>
</evidence>
<reference evidence="2" key="1">
    <citation type="submission" date="2018-06" db="EMBL/GenBank/DDBJ databases">
        <authorList>
            <person name="Zhirakovskaya E."/>
        </authorList>
    </citation>
    <scope>NUCLEOTIDE SEQUENCE</scope>
</reference>
<evidence type="ECO:0000256" key="1">
    <source>
        <dbReference type="SAM" id="MobiDB-lite"/>
    </source>
</evidence>
<dbReference type="AlphaFoldDB" id="A0A3B1AGY5"/>
<feature type="compositionally biased region" description="Polar residues" evidence="1">
    <location>
        <begin position="1"/>
        <end position="12"/>
    </location>
</feature>
<feature type="compositionally biased region" description="Basic and acidic residues" evidence="1">
    <location>
        <begin position="34"/>
        <end position="62"/>
    </location>
</feature>
<feature type="compositionally biased region" description="Polar residues" evidence="1">
    <location>
        <begin position="117"/>
        <end position="136"/>
    </location>
</feature>